<comment type="caution">
    <text evidence="1">The sequence shown here is derived from an EMBL/GenBank/DDBJ whole genome shotgun (WGS) entry which is preliminary data.</text>
</comment>
<dbReference type="AlphaFoldDB" id="A0A0J8BVK3"/>
<proteinExistence type="predicted"/>
<gene>
    <name evidence="1" type="ORF">ACM01_34685</name>
</gene>
<sequence>MPSIQRLLPSISRANADQGEPGTAAALADAEALAVAPAVAAEAFVAAVFDEHPVIRGAEAGSPPVSMALRCGSGVLTADGDPAGAASRRRLLRRFRLGERHRAGGRHVLFSG</sequence>
<reference evidence="1 2" key="1">
    <citation type="submission" date="2015-06" db="EMBL/GenBank/DDBJ databases">
        <authorList>
            <person name="Ju K.-S."/>
            <person name="Doroghazi J.R."/>
            <person name="Metcalf W.W."/>
        </authorList>
    </citation>
    <scope>NUCLEOTIDE SEQUENCE [LARGE SCALE GENOMIC DNA]</scope>
    <source>
        <strain evidence="1 2">NRRL 3414</strain>
    </source>
</reference>
<organism evidence="1 2">
    <name type="scientific">Streptomyces viridochromogenes</name>
    <dbReference type="NCBI Taxonomy" id="1938"/>
    <lineage>
        <taxon>Bacteria</taxon>
        <taxon>Bacillati</taxon>
        <taxon>Actinomycetota</taxon>
        <taxon>Actinomycetes</taxon>
        <taxon>Kitasatosporales</taxon>
        <taxon>Streptomycetaceae</taxon>
        <taxon>Streptomyces</taxon>
    </lineage>
</organism>
<accession>A0A0J8BVK3</accession>
<dbReference type="PATRIC" id="fig|1938.3.peg.7229"/>
<dbReference type="RefSeq" id="WP_048585364.1">
    <property type="nucleotide sequence ID" value="NZ_LFNT01000058.1"/>
</dbReference>
<protein>
    <submittedName>
        <fullName evidence="1">Uncharacterized protein</fullName>
    </submittedName>
</protein>
<dbReference type="Proteomes" id="UP000037432">
    <property type="component" value="Unassembled WGS sequence"/>
</dbReference>
<dbReference type="EMBL" id="LFNT01000058">
    <property type="protein sequence ID" value="KMS69575.1"/>
    <property type="molecule type" value="Genomic_DNA"/>
</dbReference>
<name>A0A0J8BVK3_STRVR</name>
<evidence type="ECO:0000313" key="2">
    <source>
        <dbReference type="Proteomes" id="UP000037432"/>
    </source>
</evidence>
<evidence type="ECO:0000313" key="1">
    <source>
        <dbReference type="EMBL" id="KMS69575.1"/>
    </source>
</evidence>